<feature type="compositionally biased region" description="Low complexity" evidence="1">
    <location>
        <begin position="123"/>
        <end position="136"/>
    </location>
</feature>
<dbReference type="SUPFAM" id="SSF47459">
    <property type="entry name" value="HLH, helix-loop-helix DNA-binding domain"/>
    <property type="match status" value="1"/>
</dbReference>
<protein>
    <recommendedName>
        <fullName evidence="2">BHLH domain-containing protein</fullName>
    </recommendedName>
</protein>
<dbReference type="PROSITE" id="PS50888">
    <property type="entry name" value="BHLH"/>
    <property type="match status" value="1"/>
</dbReference>
<gene>
    <name evidence="3" type="ORF">B0J12DRAFT_723582</name>
</gene>
<dbReference type="Proteomes" id="UP000774617">
    <property type="component" value="Unassembled WGS sequence"/>
</dbReference>
<name>A0ABQ8GX70_9PEZI</name>
<feature type="domain" description="BHLH" evidence="2">
    <location>
        <begin position="252"/>
        <end position="342"/>
    </location>
</feature>
<evidence type="ECO:0000313" key="4">
    <source>
        <dbReference type="Proteomes" id="UP000774617"/>
    </source>
</evidence>
<dbReference type="Gene3D" id="4.10.280.10">
    <property type="entry name" value="Helix-loop-helix DNA-binding domain"/>
    <property type="match status" value="1"/>
</dbReference>
<proteinExistence type="predicted"/>
<feature type="compositionally biased region" description="Low complexity" evidence="1">
    <location>
        <begin position="166"/>
        <end position="184"/>
    </location>
</feature>
<reference evidence="3 4" key="1">
    <citation type="journal article" date="2021" name="Nat. Commun.">
        <title>Genetic determinants of endophytism in the Arabidopsis root mycobiome.</title>
        <authorList>
            <person name="Mesny F."/>
            <person name="Miyauchi S."/>
            <person name="Thiergart T."/>
            <person name="Pickel B."/>
            <person name="Atanasova L."/>
            <person name="Karlsson M."/>
            <person name="Huettel B."/>
            <person name="Barry K.W."/>
            <person name="Haridas S."/>
            <person name="Chen C."/>
            <person name="Bauer D."/>
            <person name="Andreopoulos W."/>
            <person name="Pangilinan J."/>
            <person name="LaButti K."/>
            <person name="Riley R."/>
            <person name="Lipzen A."/>
            <person name="Clum A."/>
            <person name="Drula E."/>
            <person name="Henrissat B."/>
            <person name="Kohler A."/>
            <person name="Grigoriev I.V."/>
            <person name="Martin F.M."/>
            <person name="Hacquard S."/>
        </authorList>
    </citation>
    <scope>NUCLEOTIDE SEQUENCE [LARGE SCALE GENOMIC DNA]</scope>
    <source>
        <strain evidence="3 4">MPI-SDFR-AT-0080</strain>
    </source>
</reference>
<keyword evidence="4" id="KW-1185">Reference proteome</keyword>
<evidence type="ECO:0000259" key="2">
    <source>
        <dbReference type="PROSITE" id="PS50888"/>
    </source>
</evidence>
<organism evidence="3 4">
    <name type="scientific">Macrophomina phaseolina</name>
    <dbReference type="NCBI Taxonomy" id="35725"/>
    <lineage>
        <taxon>Eukaryota</taxon>
        <taxon>Fungi</taxon>
        <taxon>Dikarya</taxon>
        <taxon>Ascomycota</taxon>
        <taxon>Pezizomycotina</taxon>
        <taxon>Dothideomycetes</taxon>
        <taxon>Dothideomycetes incertae sedis</taxon>
        <taxon>Botryosphaeriales</taxon>
        <taxon>Botryosphaeriaceae</taxon>
        <taxon>Macrophomina</taxon>
    </lineage>
</organism>
<evidence type="ECO:0000256" key="1">
    <source>
        <dbReference type="SAM" id="MobiDB-lite"/>
    </source>
</evidence>
<dbReference type="SMART" id="SM00353">
    <property type="entry name" value="HLH"/>
    <property type="match status" value="1"/>
</dbReference>
<feature type="region of interest" description="Disordered" evidence="1">
    <location>
        <begin position="283"/>
        <end position="326"/>
    </location>
</feature>
<feature type="compositionally biased region" description="Basic residues" evidence="1">
    <location>
        <begin position="155"/>
        <end position="165"/>
    </location>
</feature>
<evidence type="ECO:0000313" key="3">
    <source>
        <dbReference type="EMBL" id="KAH7065636.1"/>
    </source>
</evidence>
<comment type="caution">
    <text evidence="3">The sequence shown here is derived from an EMBL/GenBank/DDBJ whole genome shotgun (WGS) entry which is preliminary data.</text>
</comment>
<dbReference type="EMBL" id="JAGTJR010000001">
    <property type="protein sequence ID" value="KAH7065636.1"/>
    <property type="molecule type" value="Genomic_DNA"/>
</dbReference>
<dbReference type="InterPro" id="IPR036638">
    <property type="entry name" value="HLH_DNA-bd_sf"/>
</dbReference>
<dbReference type="Pfam" id="PF00010">
    <property type="entry name" value="HLH"/>
    <property type="match status" value="1"/>
</dbReference>
<feature type="compositionally biased region" description="Polar residues" evidence="1">
    <location>
        <begin position="220"/>
        <end position="243"/>
    </location>
</feature>
<sequence length="406" mass="44532">MSNISVYEVFNDQWHCQNWLLQDNVLPSLHDHCFDIRDYGSDSWVADAHHDRSPGSGFLEAHMTNWDEPQQVPPMQTNIPGGAYPWSASNNFMAPSFMQNSEIDPEPSPRPPHLVPRKRRRSASSSISNSVASSTSGGNDRPRAATATRRETRQHGKPRKAKASSRRASAPNTGSATTASAYSSRLPHHEQGNNSSSNRSRSNSALGIHQPSRPVFQHPGRSQLNDAPCSNTVSPENSPTGNATELAVIESSIRKPHAKAEERYRDCMRAMFRRLRAVLPSSGRSIRGTDESTAVQILPPESPSLINTQERVDSEQPPSPAPPSKLTKAGVIARAIEYIQQMERETACMQDCYNRVVKENQNLSRKVQSYGGAEGAAAAAARNGAGYSCSRRLSKGRVDRLLSATK</sequence>
<feature type="region of interest" description="Disordered" evidence="1">
    <location>
        <begin position="97"/>
        <end position="243"/>
    </location>
</feature>
<feature type="compositionally biased region" description="Low complexity" evidence="1">
    <location>
        <begin position="193"/>
        <end position="204"/>
    </location>
</feature>
<accession>A0ABQ8GX70</accession>
<feature type="compositionally biased region" description="Basic and acidic residues" evidence="1">
    <location>
        <begin position="140"/>
        <end position="154"/>
    </location>
</feature>
<dbReference type="InterPro" id="IPR011598">
    <property type="entry name" value="bHLH_dom"/>
</dbReference>